<name>A0A4S4BUC0_9BACI</name>
<evidence type="ECO:0000256" key="6">
    <source>
        <dbReference type="ARBA" id="ARBA00022840"/>
    </source>
</evidence>
<keyword evidence="6 10" id="KW-0067">ATP-binding</keyword>
<accession>A0A4S4BUC0</accession>
<comment type="subcellular location">
    <subcellularLocation>
        <location evidence="1 10">Cell membrane</location>
        <topology evidence="1 10">Peripheral membrane protein</topology>
    </subcellularLocation>
</comment>
<dbReference type="InterPro" id="IPR050095">
    <property type="entry name" value="ECF_ABC_transporter_ATP-bd"/>
</dbReference>
<dbReference type="InterPro" id="IPR005876">
    <property type="entry name" value="Co_trans_ATP-bd"/>
</dbReference>
<dbReference type="Proteomes" id="UP000310334">
    <property type="component" value="Unassembled WGS sequence"/>
</dbReference>
<dbReference type="SUPFAM" id="SSF52540">
    <property type="entry name" value="P-loop containing nucleoside triphosphate hydrolases"/>
    <property type="match status" value="1"/>
</dbReference>
<gene>
    <name evidence="11" type="ORF">E6W99_16135</name>
</gene>
<dbReference type="NCBIfam" id="TIGR01166">
    <property type="entry name" value="cbiO"/>
    <property type="match status" value="1"/>
</dbReference>
<dbReference type="GO" id="GO:0016887">
    <property type="term" value="F:ATP hydrolysis activity"/>
    <property type="evidence" value="ECO:0007669"/>
    <property type="project" value="InterPro"/>
</dbReference>
<dbReference type="Pfam" id="PF00005">
    <property type="entry name" value="ABC_tran"/>
    <property type="match status" value="1"/>
</dbReference>
<keyword evidence="8 10" id="KW-0472">Membrane</keyword>
<dbReference type="GO" id="GO:0043190">
    <property type="term" value="C:ATP-binding cassette (ABC) transporter complex"/>
    <property type="evidence" value="ECO:0007669"/>
    <property type="project" value="TreeGrafter"/>
</dbReference>
<comment type="caution">
    <text evidence="11">The sequence shown here is derived from an EMBL/GenBank/DDBJ whole genome shotgun (WGS) entry which is preliminary data.</text>
</comment>
<evidence type="ECO:0000256" key="3">
    <source>
        <dbReference type="ARBA" id="ARBA00022448"/>
    </source>
</evidence>
<organism evidence="11 12">
    <name type="scientific">Metabacillus sediminilitoris</name>
    <dbReference type="NCBI Taxonomy" id="2567941"/>
    <lineage>
        <taxon>Bacteria</taxon>
        <taxon>Bacillati</taxon>
        <taxon>Bacillota</taxon>
        <taxon>Bacilli</taxon>
        <taxon>Bacillales</taxon>
        <taxon>Bacillaceae</taxon>
        <taxon>Metabacillus</taxon>
    </lineage>
</organism>
<evidence type="ECO:0000256" key="7">
    <source>
        <dbReference type="ARBA" id="ARBA00022967"/>
    </source>
</evidence>
<dbReference type="InterPro" id="IPR027417">
    <property type="entry name" value="P-loop_NTPase"/>
</dbReference>
<keyword evidence="12" id="KW-1185">Reference proteome</keyword>
<dbReference type="InterPro" id="IPR003593">
    <property type="entry name" value="AAA+_ATPase"/>
</dbReference>
<dbReference type="GO" id="GO:0015087">
    <property type="term" value="F:cobalt ion transmembrane transporter activity"/>
    <property type="evidence" value="ECO:0007669"/>
    <property type="project" value="UniProtKB-ARBA"/>
</dbReference>
<dbReference type="RefSeq" id="WP_136355651.1">
    <property type="nucleotide sequence ID" value="NZ_CP046266.1"/>
</dbReference>
<dbReference type="Gene3D" id="3.40.50.300">
    <property type="entry name" value="P-loop containing nucleotide triphosphate hydrolases"/>
    <property type="match status" value="1"/>
</dbReference>
<sequence>MKTPIFSFEDVTYKYADGTVALKDITFSIERGKKIVLIGNNGAGKSTLFLLLNGIIKPAKGTILFHGKNLSYSRKEIRKLRQQVGIVFQNPDSQLFSSSVYEDIRFGPKNLGLSPERVQQTVEEVMKRTETESLRDKPPHFLSIGQKKRVSIAGILAMDPELMVLDEPTAGLDPYYSKKIMDLLAEIHHKDRTIIVSTHNVDLAYEWADEVIVLNDGEMITKGSPWEVFQQKDMIKHNHLELPWVVEVYNILVKTSALSGATYYPASKTELFKIINKYLLNK</sequence>
<comment type="function">
    <text evidence="10">Part of an ABC transporter complex. Responsible for energy coupling to the transport system.</text>
</comment>
<evidence type="ECO:0000256" key="4">
    <source>
        <dbReference type="ARBA" id="ARBA00022475"/>
    </source>
</evidence>
<comment type="similarity">
    <text evidence="2 10">Belongs to the ABC transporter superfamily.</text>
</comment>
<dbReference type="PROSITE" id="PS50893">
    <property type="entry name" value="ABC_TRANSPORTER_2"/>
    <property type="match status" value="1"/>
</dbReference>
<evidence type="ECO:0000256" key="8">
    <source>
        <dbReference type="ARBA" id="ARBA00023136"/>
    </source>
</evidence>
<dbReference type="SMART" id="SM00382">
    <property type="entry name" value="AAA"/>
    <property type="match status" value="1"/>
</dbReference>
<evidence type="ECO:0000256" key="1">
    <source>
        <dbReference type="ARBA" id="ARBA00004202"/>
    </source>
</evidence>
<keyword evidence="5 10" id="KW-0547">Nucleotide-binding</keyword>
<evidence type="ECO:0000256" key="5">
    <source>
        <dbReference type="ARBA" id="ARBA00022741"/>
    </source>
</evidence>
<evidence type="ECO:0000313" key="11">
    <source>
        <dbReference type="EMBL" id="THF78687.1"/>
    </source>
</evidence>
<evidence type="ECO:0000313" key="12">
    <source>
        <dbReference type="Proteomes" id="UP000310334"/>
    </source>
</evidence>
<keyword evidence="4 10" id="KW-1003">Cell membrane</keyword>
<dbReference type="InterPro" id="IPR003439">
    <property type="entry name" value="ABC_transporter-like_ATP-bd"/>
</dbReference>
<protein>
    <recommendedName>
        <fullName evidence="10">ABC transporter ATP-binding protein</fullName>
    </recommendedName>
</protein>
<dbReference type="PANTHER" id="PTHR43553">
    <property type="entry name" value="HEAVY METAL TRANSPORTER"/>
    <property type="match status" value="1"/>
</dbReference>
<keyword evidence="7" id="KW-1278">Translocase</keyword>
<dbReference type="EMBL" id="SSNT01000011">
    <property type="protein sequence ID" value="THF78687.1"/>
    <property type="molecule type" value="Genomic_DNA"/>
</dbReference>
<dbReference type="GO" id="GO:0005524">
    <property type="term" value="F:ATP binding"/>
    <property type="evidence" value="ECO:0007669"/>
    <property type="project" value="UniProtKB-UniRule"/>
</dbReference>
<keyword evidence="3 10" id="KW-0813">Transport</keyword>
<dbReference type="PANTHER" id="PTHR43553:SF24">
    <property type="entry name" value="ENERGY-COUPLING FACTOR TRANSPORTER ATP-BINDING PROTEIN ECFA1"/>
    <property type="match status" value="1"/>
</dbReference>
<dbReference type="AlphaFoldDB" id="A0A4S4BUC0"/>
<proteinExistence type="inferred from homology"/>
<evidence type="ECO:0000256" key="9">
    <source>
        <dbReference type="ARBA" id="ARBA00025157"/>
    </source>
</evidence>
<comment type="function">
    <text evidence="9">Probably part of an ABC transporter complex. Responsible for energy coupling to the transport system.</text>
</comment>
<dbReference type="OrthoDB" id="9784332at2"/>
<dbReference type="InterPro" id="IPR015856">
    <property type="entry name" value="ABC_transpr_CbiO/EcfA_su"/>
</dbReference>
<dbReference type="FunFam" id="3.40.50.300:FF:000224">
    <property type="entry name" value="Energy-coupling factor transporter ATP-binding protein EcfA"/>
    <property type="match status" value="1"/>
</dbReference>
<dbReference type="GO" id="GO:0042626">
    <property type="term" value="F:ATPase-coupled transmembrane transporter activity"/>
    <property type="evidence" value="ECO:0007669"/>
    <property type="project" value="TreeGrafter"/>
</dbReference>
<reference evidence="11 12" key="1">
    <citation type="submission" date="2019-04" db="EMBL/GenBank/DDBJ databases">
        <title>Bacillus sediminilitoris sp. nov., isolated from a tidal flat sediment on the East China Sea.</title>
        <authorList>
            <person name="Wei Y."/>
            <person name="Mao H."/>
            <person name="Fang J."/>
        </authorList>
    </citation>
    <scope>NUCLEOTIDE SEQUENCE [LARGE SCALE GENOMIC DNA]</scope>
    <source>
        <strain evidence="11 12">DSL-17</strain>
    </source>
</reference>
<dbReference type="CDD" id="cd03225">
    <property type="entry name" value="ABC_cobalt_CbiO_domain1"/>
    <property type="match status" value="1"/>
</dbReference>
<evidence type="ECO:0000256" key="2">
    <source>
        <dbReference type="ARBA" id="ARBA00005417"/>
    </source>
</evidence>
<evidence type="ECO:0000256" key="10">
    <source>
        <dbReference type="RuleBase" id="RU364103"/>
    </source>
</evidence>